<feature type="region of interest" description="Disordered" evidence="1">
    <location>
        <begin position="96"/>
        <end position="144"/>
    </location>
</feature>
<sequence>MARDGEERVHSISSLPRSRAEDQHERMRSYTISMAVRTVCFLLAGVFVTVVDWPPGAWICIVAALLLPYPAVLIANNRDMRTHVEEHDPVVHRMVTAASGSHDRDSHEDATDAPDPEPAPTVIRGTAMPADISPGDSPHAETPV</sequence>
<dbReference type="OrthoDB" id="4868138at2"/>
<keyword evidence="2" id="KW-1133">Transmembrane helix</keyword>
<gene>
    <name evidence="3" type="ORF">MOPEL_096_00650</name>
</gene>
<evidence type="ECO:0000313" key="3">
    <source>
        <dbReference type="EMBL" id="GAB49058.1"/>
    </source>
</evidence>
<dbReference type="RefSeq" id="WP_009482956.1">
    <property type="nucleotide sequence ID" value="NZ_BAFE01000073.1"/>
</dbReference>
<feature type="transmembrane region" description="Helical" evidence="2">
    <location>
        <begin position="29"/>
        <end position="50"/>
    </location>
</feature>
<evidence type="ECO:0000313" key="4">
    <source>
        <dbReference type="Proteomes" id="UP000004367"/>
    </source>
</evidence>
<dbReference type="InterPro" id="IPR021449">
    <property type="entry name" value="DUF3099"/>
</dbReference>
<evidence type="ECO:0000256" key="2">
    <source>
        <dbReference type="SAM" id="Phobius"/>
    </source>
</evidence>
<feature type="transmembrane region" description="Helical" evidence="2">
    <location>
        <begin position="56"/>
        <end position="75"/>
    </location>
</feature>
<reference evidence="3 4" key="1">
    <citation type="submission" date="2012-02" db="EMBL/GenBank/DDBJ databases">
        <title>Whole genome shotgun sequence of Mobilicoccus pelagius NBRC 104925.</title>
        <authorList>
            <person name="Yoshida Y."/>
            <person name="Hosoyama A."/>
            <person name="Tsuchikane K."/>
            <person name="Katsumata H."/>
            <person name="Yamazaki S."/>
            <person name="Fujita N."/>
        </authorList>
    </citation>
    <scope>NUCLEOTIDE SEQUENCE [LARGE SCALE GENOMIC DNA]</scope>
    <source>
        <strain evidence="3 4">NBRC 104925</strain>
    </source>
</reference>
<protein>
    <recommendedName>
        <fullName evidence="5">DUF3099 domain-containing protein</fullName>
    </recommendedName>
</protein>
<feature type="compositionally biased region" description="Basic and acidic residues" evidence="1">
    <location>
        <begin position="1"/>
        <end position="10"/>
    </location>
</feature>
<keyword evidence="4" id="KW-1185">Reference proteome</keyword>
<dbReference type="eggNOG" id="ENOG5033AAH">
    <property type="taxonomic scope" value="Bacteria"/>
</dbReference>
<comment type="caution">
    <text evidence="3">The sequence shown here is derived from an EMBL/GenBank/DDBJ whole genome shotgun (WGS) entry which is preliminary data.</text>
</comment>
<evidence type="ECO:0000256" key="1">
    <source>
        <dbReference type="SAM" id="MobiDB-lite"/>
    </source>
</evidence>
<evidence type="ECO:0008006" key="5">
    <source>
        <dbReference type="Google" id="ProtNLM"/>
    </source>
</evidence>
<dbReference type="Pfam" id="PF11298">
    <property type="entry name" value="DUF3099"/>
    <property type="match status" value="1"/>
</dbReference>
<proteinExistence type="predicted"/>
<keyword evidence="2" id="KW-0812">Transmembrane</keyword>
<dbReference type="AlphaFoldDB" id="H5UTK0"/>
<feature type="compositionally biased region" description="Basic and acidic residues" evidence="1">
    <location>
        <begin position="101"/>
        <end position="110"/>
    </location>
</feature>
<keyword evidence="2" id="KW-0472">Membrane</keyword>
<name>H5UTK0_9MICO</name>
<feature type="region of interest" description="Disordered" evidence="1">
    <location>
        <begin position="1"/>
        <end position="24"/>
    </location>
</feature>
<dbReference type="STRING" id="1089455.MOPEL_096_00650"/>
<accession>H5UTK0</accession>
<organism evidence="3 4">
    <name type="scientific">Mobilicoccus pelagius NBRC 104925</name>
    <dbReference type="NCBI Taxonomy" id="1089455"/>
    <lineage>
        <taxon>Bacteria</taxon>
        <taxon>Bacillati</taxon>
        <taxon>Actinomycetota</taxon>
        <taxon>Actinomycetes</taxon>
        <taxon>Micrococcales</taxon>
        <taxon>Dermatophilaceae</taxon>
        <taxon>Mobilicoccus</taxon>
    </lineage>
</organism>
<dbReference type="EMBL" id="BAFE01000073">
    <property type="protein sequence ID" value="GAB49058.1"/>
    <property type="molecule type" value="Genomic_DNA"/>
</dbReference>
<dbReference type="Proteomes" id="UP000004367">
    <property type="component" value="Unassembled WGS sequence"/>
</dbReference>